<dbReference type="EMBL" id="FMYE01000014">
    <property type="protein sequence ID" value="SDB76851.1"/>
    <property type="molecule type" value="Genomic_DNA"/>
</dbReference>
<protein>
    <submittedName>
        <fullName evidence="1">Uncharacterized protein</fullName>
    </submittedName>
</protein>
<evidence type="ECO:0000313" key="1">
    <source>
        <dbReference type="EMBL" id="SDB76851.1"/>
    </source>
</evidence>
<accession>A0A1G6G4J7</accession>
<gene>
    <name evidence="1" type="ORF">SAMN05192581_101415</name>
</gene>
<dbReference type="AlphaFoldDB" id="A0A1G6G4J7"/>
<sequence length="194" mass="22746">MSLMNASWFTKLNMFPYLIRNIHITTYNILYTMHSNIYQVSTEKISKDQFITEATFSDCDYSFFDWCANLPEEEQEQAIDQLVDNLLPKGMFSRNSDEPRTIIYHGGADDWKRQWVERIHKRAEAITPENVTEWIGSTYRLEQELEDPLDIGSRFVTSDYESSDAQKSSELMKQICTLKPGTKLYIGGIIDYHW</sequence>
<reference evidence="1 2" key="1">
    <citation type="submission" date="2016-10" db="EMBL/GenBank/DDBJ databases">
        <authorList>
            <person name="de Groot N.N."/>
        </authorList>
    </citation>
    <scope>NUCLEOTIDE SEQUENCE [LARGE SCALE GENOMIC DNA]</scope>
    <source>
        <strain evidence="1 2">NLAE-zl-C500</strain>
    </source>
</reference>
<evidence type="ECO:0000313" key="2">
    <source>
        <dbReference type="Proteomes" id="UP000183670"/>
    </source>
</evidence>
<organism evidence="1 2">
    <name type="scientific">Bacteroides ovatus</name>
    <dbReference type="NCBI Taxonomy" id="28116"/>
    <lineage>
        <taxon>Bacteria</taxon>
        <taxon>Pseudomonadati</taxon>
        <taxon>Bacteroidota</taxon>
        <taxon>Bacteroidia</taxon>
        <taxon>Bacteroidales</taxon>
        <taxon>Bacteroidaceae</taxon>
        <taxon>Bacteroides</taxon>
    </lineage>
</organism>
<name>A0A1G6G4J7_BACOV</name>
<proteinExistence type="predicted"/>
<dbReference type="Proteomes" id="UP000183670">
    <property type="component" value="Unassembled WGS sequence"/>
</dbReference>